<protein>
    <submittedName>
        <fullName evidence="1">Uncharacterized protein</fullName>
    </submittedName>
</protein>
<gene>
    <name evidence="1" type="ORF">EZV61_04200</name>
</gene>
<evidence type="ECO:0000313" key="1">
    <source>
        <dbReference type="EMBL" id="TCI05172.1"/>
    </source>
</evidence>
<keyword evidence="2" id="KW-1185">Reference proteome</keyword>
<proteinExistence type="predicted"/>
<evidence type="ECO:0000313" key="2">
    <source>
        <dbReference type="Proteomes" id="UP000292554"/>
    </source>
</evidence>
<dbReference type="RefSeq" id="WP_131414442.1">
    <property type="nucleotide sequence ID" value="NZ_SJXE01000001.1"/>
</dbReference>
<reference evidence="1 2" key="1">
    <citation type="submission" date="2019-02" db="EMBL/GenBank/DDBJ databases">
        <title>Corallincola luteus sp. nov., a marine bacterium isolated from surface sediment of Bohai Sea in China.</title>
        <authorList>
            <person name="Ren Q."/>
        </authorList>
    </citation>
    <scope>NUCLEOTIDE SEQUENCE [LARGE SCALE GENOMIC DNA]</scope>
    <source>
        <strain evidence="1 2">DASS28</strain>
    </source>
</reference>
<organism evidence="1 2">
    <name type="scientific">Corallincola luteus</name>
    <dbReference type="NCBI Taxonomy" id="1775177"/>
    <lineage>
        <taxon>Bacteria</taxon>
        <taxon>Pseudomonadati</taxon>
        <taxon>Pseudomonadota</taxon>
        <taxon>Gammaproteobacteria</taxon>
        <taxon>Alteromonadales</taxon>
        <taxon>Psychromonadaceae</taxon>
        <taxon>Corallincola</taxon>
    </lineage>
</organism>
<accession>A0ABY2ASJ7</accession>
<name>A0ABY2ASJ7_9GAMM</name>
<comment type="caution">
    <text evidence="1">The sequence shown here is derived from an EMBL/GenBank/DDBJ whole genome shotgun (WGS) entry which is preliminary data.</text>
</comment>
<sequence>MRTYKQPRSTPMWWVIAMQAPPARLILSPMNKRGGMMHIKKEALEVPLFYHEFYRDFYCS</sequence>
<dbReference type="Proteomes" id="UP000292554">
    <property type="component" value="Unassembled WGS sequence"/>
</dbReference>
<dbReference type="EMBL" id="SJXE01000001">
    <property type="protein sequence ID" value="TCI05172.1"/>
    <property type="molecule type" value="Genomic_DNA"/>
</dbReference>